<evidence type="ECO:0000313" key="2">
    <source>
        <dbReference type="Proteomes" id="UP000023541"/>
    </source>
</evidence>
<organism evidence="1 2">
    <name type="scientific">Aquimarina atlantica</name>
    <dbReference type="NCBI Taxonomy" id="1317122"/>
    <lineage>
        <taxon>Bacteria</taxon>
        <taxon>Pseudomonadati</taxon>
        <taxon>Bacteroidota</taxon>
        <taxon>Flavobacteriia</taxon>
        <taxon>Flavobacteriales</taxon>
        <taxon>Flavobacteriaceae</taxon>
        <taxon>Aquimarina</taxon>
    </lineage>
</organism>
<reference evidence="1 2" key="1">
    <citation type="submission" date="2014-04" db="EMBL/GenBank/DDBJ databases">
        <title>Aquimarina sp. 22II-S11-z7 Genome Sequencing.</title>
        <authorList>
            <person name="Lai Q."/>
        </authorList>
    </citation>
    <scope>NUCLEOTIDE SEQUENCE [LARGE SCALE GENOMIC DNA]</scope>
    <source>
        <strain evidence="1 2">22II-S11-z7</strain>
    </source>
</reference>
<protein>
    <submittedName>
        <fullName evidence="1">Uncharacterized protein</fullName>
    </submittedName>
</protein>
<evidence type="ECO:0000313" key="1">
    <source>
        <dbReference type="EMBL" id="EZH73429.1"/>
    </source>
</evidence>
<dbReference type="STRING" id="1317122.ATO12_15935"/>
<comment type="caution">
    <text evidence="1">The sequence shown here is derived from an EMBL/GenBank/DDBJ whole genome shotgun (WGS) entry which is preliminary data.</text>
</comment>
<sequence>MNNYRKIINEFKSGKNESLLVGFKCTHNGKEGYGESDDKNYSNRKNLILELYSNYSADDKPLIKWLLKEELKGFQFDIPVYTTDLCAFMLFKHMKTEDIYDLYEAKFGAGSDHEGYIDIELVFGLHRDETKAFLRNEKTRIELNTEILETIEWYESNPNAKFKSREEYIIYFETVKADNIKSDLEEY</sequence>
<keyword evidence="2" id="KW-1185">Reference proteome</keyword>
<dbReference type="RefSeq" id="WP_034242133.1">
    <property type="nucleotide sequence ID" value="NZ_AQRA01000005.1"/>
</dbReference>
<dbReference type="Proteomes" id="UP000023541">
    <property type="component" value="Unassembled WGS sequence"/>
</dbReference>
<name>A0A023BU14_9FLAO</name>
<dbReference type="AlphaFoldDB" id="A0A023BU14"/>
<dbReference type="OrthoDB" id="6637343at2"/>
<accession>A0A023BU14</accession>
<dbReference type="EMBL" id="AQRA01000005">
    <property type="protein sequence ID" value="EZH73429.1"/>
    <property type="molecule type" value="Genomic_DNA"/>
</dbReference>
<dbReference type="eggNOG" id="ENOG5030KG3">
    <property type="taxonomic scope" value="Bacteria"/>
</dbReference>
<gene>
    <name evidence="1" type="ORF">ATO12_15935</name>
</gene>
<proteinExistence type="predicted"/>